<comment type="subcellular location">
    <subcellularLocation>
        <location evidence="1">Cell membrane</location>
        <topology evidence="1">Multi-pass membrane protein</topology>
    </subcellularLocation>
</comment>
<feature type="transmembrane region" description="Helical" evidence="6">
    <location>
        <begin position="193"/>
        <end position="214"/>
    </location>
</feature>
<evidence type="ECO:0000313" key="8">
    <source>
        <dbReference type="Proteomes" id="UP000254575"/>
    </source>
</evidence>
<evidence type="ECO:0000256" key="2">
    <source>
        <dbReference type="ARBA" id="ARBA00022475"/>
    </source>
</evidence>
<evidence type="ECO:0000256" key="6">
    <source>
        <dbReference type="SAM" id="Phobius"/>
    </source>
</evidence>
<keyword evidence="4 6" id="KW-1133">Transmembrane helix</keyword>
<dbReference type="PANTHER" id="PTHR43652">
    <property type="entry name" value="BASIC AMINO ACID ANTIPORTER YFCC-RELATED"/>
    <property type="match status" value="1"/>
</dbReference>
<evidence type="ECO:0000256" key="4">
    <source>
        <dbReference type="ARBA" id="ARBA00022989"/>
    </source>
</evidence>
<dbReference type="InterPro" id="IPR051679">
    <property type="entry name" value="DASS-Related_Transporters"/>
</dbReference>
<keyword evidence="5 6" id="KW-0472">Membrane</keyword>
<evidence type="ECO:0000256" key="1">
    <source>
        <dbReference type="ARBA" id="ARBA00004651"/>
    </source>
</evidence>
<dbReference type="Proteomes" id="UP000254575">
    <property type="component" value="Unassembled WGS sequence"/>
</dbReference>
<keyword evidence="8" id="KW-1185">Reference proteome</keyword>
<proteinExistence type="predicted"/>
<feature type="transmembrane region" description="Helical" evidence="6">
    <location>
        <begin position="116"/>
        <end position="136"/>
    </location>
</feature>
<evidence type="ECO:0000256" key="3">
    <source>
        <dbReference type="ARBA" id="ARBA00022692"/>
    </source>
</evidence>
<dbReference type="GO" id="GO:0005886">
    <property type="term" value="C:plasma membrane"/>
    <property type="evidence" value="ECO:0007669"/>
    <property type="project" value="UniProtKB-SubCell"/>
</dbReference>
<keyword evidence="3 6" id="KW-0812">Transmembrane</keyword>
<feature type="transmembrane region" description="Helical" evidence="6">
    <location>
        <begin position="442"/>
        <end position="462"/>
    </location>
</feature>
<gene>
    <name evidence="7" type="ORF">NCTC10717_02388</name>
</gene>
<feature type="transmembrane region" description="Helical" evidence="6">
    <location>
        <begin position="74"/>
        <end position="96"/>
    </location>
</feature>
<sequence length="463" mass="49372">MKDMNRMLRWIPDPLALIFYILLFTWLLTWIVPAGSFERAEIGGRMMVLANTYHQVEGGRLSILDAFFAIPKGMVASASVIFIAFIAGGLFHILSATQMLENAVGSMVGKLGQERGTLLVWISTFAFGLLGIAVGYENNIALVPIAVLLGLAIGGDVMVGLGIAIGGIGFGFATSPINPYTVGVSHQIAQLEIFSGAVVRSVFALIILATVAHHNARYLVKIRRNPQASLSLGVSTAGLTLAKPIKDYRMGGKDWTILGIFLAGLALMLFGVFQYKWYINEIAGIFLLIAVLSGLVVGMRPNEIAQKFGEGAAAVSKGALLIGFARGIQVLLEQGAIGDTIINSLASGLNDFPVTVSTILMSIVHGIINFFIPSGSGQAVATMPIMIPLSDLIGMTRQVAVSAFQVGDGFTNMIAPTSGGTLAMLALVGMPYDRWVKFFFPLLLKAYLLAWVFLALVANIGWS</sequence>
<feature type="transmembrane region" description="Helical" evidence="6">
    <location>
        <begin position="148"/>
        <end position="173"/>
    </location>
</feature>
<dbReference type="AlphaFoldDB" id="A0A380N250"/>
<feature type="transmembrane region" description="Helical" evidence="6">
    <location>
        <begin position="15"/>
        <end position="37"/>
    </location>
</feature>
<feature type="transmembrane region" description="Helical" evidence="6">
    <location>
        <begin position="279"/>
        <end position="299"/>
    </location>
</feature>
<dbReference type="Pfam" id="PF03606">
    <property type="entry name" value="DcuC"/>
    <property type="match status" value="1"/>
</dbReference>
<evidence type="ECO:0000313" key="7">
    <source>
        <dbReference type="EMBL" id="SUO98632.1"/>
    </source>
</evidence>
<feature type="transmembrane region" description="Helical" evidence="6">
    <location>
        <begin position="410"/>
        <end position="430"/>
    </location>
</feature>
<protein>
    <submittedName>
        <fullName evidence="7">p-aminobenzoyl-glutamate transporter</fullName>
    </submittedName>
</protein>
<name>A0A380N250_9GAMM</name>
<accession>A0A380N250</accession>
<dbReference type="InterPro" id="IPR018385">
    <property type="entry name" value="C4_dicarb_anaerob_car-like"/>
</dbReference>
<keyword evidence="2" id="KW-1003">Cell membrane</keyword>
<dbReference type="PANTHER" id="PTHR43652:SF2">
    <property type="entry name" value="BASIC AMINO ACID ANTIPORTER YFCC-RELATED"/>
    <property type="match status" value="1"/>
</dbReference>
<dbReference type="EMBL" id="UHIA01000004">
    <property type="protein sequence ID" value="SUO98632.1"/>
    <property type="molecule type" value="Genomic_DNA"/>
</dbReference>
<dbReference type="RefSeq" id="WP_218564631.1">
    <property type="nucleotide sequence ID" value="NZ_UHIA01000004.1"/>
</dbReference>
<feature type="transmembrane region" description="Helical" evidence="6">
    <location>
        <begin position="255"/>
        <end position="273"/>
    </location>
</feature>
<organism evidence="7 8">
    <name type="scientific">Suttonella indologenes</name>
    <dbReference type="NCBI Taxonomy" id="13276"/>
    <lineage>
        <taxon>Bacteria</taxon>
        <taxon>Pseudomonadati</taxon>
        <taxon>Pseudomonadota</taxon>
        <taxon>Gammaproteobacteria</taxon>
        <taxon>Cardiobacteriales</taxon>
        <taxon>Cardiobacteriaceae</taxon>
        <taxon>Suttonella</taxon>
    </lineage>
</organism>
<evidence type="ECO:0000256" key="5">
    <source>
        <dbReference type="ARBA" id="ARBA00023136"/>
    </source>
</evidence>
<reference evidence="7 8" key="1">
    <citation type="submission" date="2018-06" db="EMBL/GenBank/DDBJ databases">
        <authorList>
            <consortium name="Pathogen Informatics"/>
            <person name="Doyle S."/>
        </authorList>
    </citation>
    <scope>NUCLEOTIDE SEQUENCE [LARGE SCALE GENOMIC DNA]</scope>
    <source>
        <strain evidence="7 8">NCTC10717</strain>
    </source>
</reference>